<accession>A0ACC3DYH0</accession>
<name>A0ACC3DYH0_9PEZI</name>
<organism evidence="1 2">
    <name type="scientific">Coniosporium uncinatum</name>
    <dbReference type="NCBI Taxonomy" id="93489"/>
    <lineage>
        <taxon>Eukaryota</taxon>
        <taxon>Fungi</taxon>
        <taxon>Dikarya</taxon>
        <taxon>Ascomycota</taxon>
        <taxon>Pezizomycotina</taxon>
        <taxon>Dothideomycetes</taxon>
        <taxon>Dothideomycetes incertae sedis</taxon>
        <taxon>Coniosporium</taxon>
    </lineage>
</organism>
<gene>
    <name evidence="1" type="ORF">LTS18_000669</name>
</gene>
<sequence length="451" mass="49603">MGRPTSSDLGLITSVVFISGFVGAFFVPTLADRYARRLTLFFGSSLCVIGAAVQTAAQSKAMFIGGRLIIGFGISFTTSAGPSLLNELAHPRMRGQIAASFNVLWYVGSIFAAWISFGTGHMSSSWAWRVPSLVQGIPALLLATAVISIPESPRYLYAKGRTSEARELLVRYHANGRQDDELVESELCKIAAALQLEKDSRLMTWSTMLKSPANRKWFGICIAVALLTLWNGLGVVSYYFSPILTSIGITGSNQQTGINGGMQIWNLLCSILGTYLAERIGRRPLWLASFIGMMMANVPMTVSSARYAANGSKGAAYPTVFFLFLYNAAFNIACNPLLYSYSTELFPYSIRARGLGLQILVSNAARTVNQYVNPIALENIGCWYFVFYLGMLIVGTIFIYLFFPETKGFTLEELAQIFEKDDQRRMEVVQGVDLVSSETAAEEVRYEPKLA</sequence>
<proteinExistence type="predicted"/>
<reference evidence="1" key="1">
    <citation type="submission" date="2024-09" db="EMBL/GenBank/DDBJ databases">
        <title>Black Yeasts Isolated from many extreme environments.</title>
        <authorList>
            <person name="Coleine C."/>
            <person name="Stajich J.E."/>
            <person name="Selbmann L."/>
        </authorList>
    </citation>
    <scope>NUCLEOTIDE SEQUENCE</scope>
    <source>
        <strain evidence="1">CCFEE 5737</strain>
    </source>
</reference>
<keyword evidence="2" id="KW-1185">Reference proteome</keyword>
<evidence type="ECO:0000313" key="1">
    <source>
        <dbReference type="EMBL" id="KAK3081839.1"/>
    </source>
</evidence>
<dbReference type="Proteomes" id="UP001186974">
    <property type="component" value="Unassembled WGS sequence"/>
</dbReference>
<protein>
    <submittedName>
        <fullName evidence="1">Uncharacterized protein</fullName>
    </submittedName>
</protein>
<comment type="caution">
    <text evidence="1">The sequence shown here is derived from an EMBL/GenBank/DDBJ whole genome shotgun (WGS) entry which is preliminary data.</text>
</comment>
<evidence type="ECO:0000313" key="2">
    <source>
        <dbReference type="Proteomes" id="UP001186974"/>
    </source>
</evidence>
<dbReference type="EMBL" id="JAWDJW010000053">
    <property type="protein sequence ID" value="KAK3081839.1"/>
    <property type="molecule type" value="Genomic_DNA"/>
</dbReference>